<sequence length="307" mass="34126">MAPRALDPRIKLRHLTCFWEVARLRSVGGAADSLNISQPAVSKTIKELEDVLANPLFDRTRRRLTLTPYGEVFFGYCATSLTALRQGVEAAHGKVQRQILRIGALPTVSARILPEAVRRLGALHPELRVRILTGPNDYLLGLLQTGDADLMIGRMAKPETMLGLSFEHLYFEQVVMAVRLGHPLLSVPQFEIAMIEPYQLMLPTPESLIRQHVDQMLMAQGITEPRDEIETISNAFGRAYVRSSDAIWLISEGVVKRDIDDGQLALLGANMIDTMGPVGFTTRTDTPAGFEAQVFMQVVRDVSQPLR</sequence>
<comment type="similarity">
    <text evidence="1">Belongs to the LysR transcriptional regulatory family.</text>
</comment>
<dbReference type="STRING" id="92947.BVG79_01941"/>
<dbReference type="PRINTS" id="PR00039">
    <property type="entry name" value="HTHLYSR"/>
</dbReference>
<gene>
    <name evidence="6" type="primary">pcaQ</name>
    <name evidence="6" type="ORF">BVG79_01941</name>
</gene>
<dbReference type="NCBIfam" id="TIGR02424">
    <property type="entry name" value="TF_pcaQ"/>
    <property type="match status" value="1"/>
</dbReference>
<evidence type="ECO:0000256" key="2">
    <source>
        <dbReference type="ARBA" id="ARBA00023015"/>
    </source>
</evidence>
<dbReference type="FunFam" id="1.10.10.10:FF:000001">
    <property type="entry name" value="LysR family transcriptional regulator"/>
    <property type="match status" value="1"/>
</dbReference>
<protein>
    <submittedName>
        <fullName evidence="6">Transcriptional regulator, LysR family</fullName>
    </submittedName>
</protein>
<dbReference type="InterPro" id="IPR036390">
    <property type="entry name" value="WH_DNA-bd_sf"/>
</dbReference>
<dbReference type="AlphaFoldDB" id="A0A1W6P1I3"/>
<keyword evidence="7" id="KW-1185">Reference proteome</keyword>
<feature type="domain" description="HTH lysR-type" evidence="5">
    <location>
        <begin position="10"/>
        <end position="67"/>
    </location>
</feature>
<dbReference type="GO" id="GO:0003677">
    <property type="term" value="F:DNA binding"/>
    <property type="evidence" value="ECO:0007669"/>
    <property type="project" value="UniProtKB-KW"/>
</dbReference>
<dbReference type="InterPro" id="IPR050950">
    <property type="entry name" value="HTH-type_LysR_regulators"/>
</dbReference>
<organism evidence="6 7">
    <name type="scientific">Ketogulonicigenium robustum</name>
    <dbReference type="NCBI Taxonomy" id="92947"/>
    <lineage>
        <taxon>Bacteria</taxon>
        <taxon>Pseudomonadati</taxon>
        <taxon>Pseudomonadota</taxon>
        <taxon>Alphaproteobacteria</taxon>
        <taxon>Rhodobacterales</taxon>
        <taxon>Roseobacteraceae</taxon>
        <taxon>Ketogulonicigenium</taxon>
    </lineage>
</organism>
<dbReference type="PANTHER" id="PTHR30419">
    <property type="entry name" value="HTH-TYPE TRANSCRIPTIONAL REGULATOR YBHD"/>
    <property type="match status" value="1"/>
</dbReference>
<evidence type="ECO:0000313" key="7">
    <source>
        <dbReference type="Proteomes" id="UP000242447"/>
    </source>
</evidence>
<dbReference type="Gene3D" id="1.10.10.10">
    <property type="entry name" value="Winged helix-like DNA-binding domain superfamily/Winged helix DNA-binding domain"/>
    <property type="match status" value="1"/>
</dbReference>
<dbReference type="GO" id="GO:0005829">
    <property type="term" value="C:cytosol"/>
    <property type="evidence" value="ECO:0007669"/>
    <property type="project" value="TreeGrafter"/>
</dbReference>
<reference evidence="6 7" key="1">
    <citation type="submission" date="2017-02" db="EMBL/GenBank/DDBJ databases">
        <title>Ketogulonicigenium robustum SPU B003 Genome sequencing and assembly.</title>
        <authorList>
            <person name="Li Y."/>
            <person name="Liu L."/>
            <person name="Wang C."/>
            <person name="Zhang M."/>
            <person name="Zhang T."/>
            <person name="Zhang Y."/>
        </authorList>
    </citation>
    <scope>NUCLEOTIDE SEQUENCE [LARGE SCALE GENOMIC DNA]</scope>
    <source>
        <strain evidence="6 7">SPU_B003</strain>
    </source>
</reference>
<dbReference type="SUPFAM" id="SSF46785">
    <property type="entry name" value="Winged helix' DNA-binding domain"/>
    <property type="match status" value="1"/>
</dbReference>
<dbReference type="OrthoDB" id="9814165at2"/>
<dbReference type="KEGG" id="kro:BVG79_01941"/>
<dbReference type="EMBL" id="CP019937">
    <property type="protein sequence ID" value="ARO15283.1"/>
    <property type="molecule type" value="Genomic_DNA"/>
</dbReference>
<dbReference type="RefSeq" id="WP_085786700.1">
    <property type="nucleotide sequence ID" value="NZ_CP019937.1"/>
</dbReference>
<evidence type="ECO:0000259" key="5">
    <source>
        <dbReference type="PROSITE" id="PS50931"/>
    </source>
</evidence>
<dbReference type="PROSITE" id="PS50931">
    <property type="entry name" value="HTH_LYSR"/>
    <property type="match status" value="1"/>
</dbReference>
<dbReference type="InterPro" id="IPR000847">
    <property type="entry name" value="LysR_HTH_N"/>
</dbReference>
<keyword evidence="4" id="KW-0804">Transcription</keyword>
<dbReference type="Proteomes" id="UP000242447">
    <property type="component" value="Chromosome"/>
</dbReference>
<name>A0A1W6P1I3_9RHOB</name>
<dbReference type="InterPro" id="IPR036388">
    <property type="entry name" value="WH-like_DNA-bd_sf"/>
</dbReference>
<evidence type="ECO:0000256" key="1">
    <source>
        <dbReference type="ARBA" id="ARBA00009437"/>
    </source>
</evidence>
<evidence type="ECO:0000313" key="6">
    <source>
        <dbReference type="EMBL" id="ARO15283.1"/>
    </source>
</evidence>
<dbReference type="Pfam" id="PF03466">
    <property type="entry name" value="LysR_substrate"/>
    <property type="match status" value="1"/>
</dbReference>
<dbReference type="Pfam" id="PF00126">
    <property type="entry name" value="HTH_1"/>
    <property type="match status" value="1"/>
</dbReference>
<evidence type="ECO:0000256" key="4">
    <source>
        <dbReference type="ARBA" id="ARBA00023163"/>
    </source>
</evidence>
<dbReference type="PANTHER" id="PTHR30419:SF8">
    <property type="entry name" value="NITROGEN ASSIMILATION TRANSCRIPTIONAL ACTIVATOR-RELATED"/>
    <property type="match status" value="1"/>
</dbReference>
<dbReference type="InterPro" id="IPR005119">
    <property type="entry name" value="LysR_subst-bd"/>
</dbReference>
<dbReference type="GO" id="GO:0045893">
    <property type="term" value="P:positive regulation of DNA-templated transcription"/>
    <property type="evidence" value="ECO:0007669"/>
    <property type="project" value="InterPro"/>
</dbReference>
<accession>A0A1W6P1I3</accession>
<evidence type="ECO:0000256" key="3">
    <source>
        <dbReference type="ARBA" id="ARBA00023125"/>
    </source>
</evidence>
<dbReference type="SUPFAM" id="SSF53850">
    <property type="entry name" value="Periplasmic binding protein-like II"/>
    <property type="match status" value="1"/>
</dbReference>
<keyword evidence="2" id="KW-0805">Transcription regulation</keyword>
<keyword evidence="3" id="KW-0238">DNA-binding</keyword>
<dbReference type="GO" id="GO:0019619">
    <property type="term" value="P:3,4-dihydroxybenzoate catabolic process"/>
    <property type="evidence" value="ECO:0007669"/>
    <property type="project" value="InterPro"/>
</dbReference>
<dbReference type="GO" id="GO:0003700">
    <property type="term" value="F:DNA-binding transcription factor activity"/>
    <property type="evidence" value="ECO:0007669"/>
    <property type="project" value="InterPro"/>
</dbReference>
<dbReference type="InterPro" id="IPR012787">
    <property type="entry name" value="TF_PcaQ"/>
</dbReference>
<dbReference type="Gene3D" id="3.40.190.10">
    <property type="entry name" value="Periplasmic binding protein-like II"/>
    <property type="match status" value="2"/>
</dbReference>
<proteinExistence type="inferred from homology"/>